<evidence type="ECO:0000313" key="2">
    <source>
        <dbReference type="EMBL" id="MFD0627714.1"/>
    </source>
</evidence>
<reference evidence="3" key="1">
    <citation type="journal article" date="2019" name="Int. J. Syst. Evol. Microbiol.">
        <title>The Global Catalogue of Microorganisms (GCM) 10K type strain sequencing project: providing services to taxonomists for standard genome sequencing and annotation.</title>
        <authorList>
            <consortium name="The Broad Institute Genomics Platform"/>
            <consortium name="The Broad Institute Genome Sequencing Center for Infectious Disease"/>
            <person name="Wu L."/>
            <person name="Ma J."/>
        </authorList>
    </citation>
    <scope>NUCLEOTIDE SEQUENCE [LARGE SCALE GENOMIC DNA]</scope>
    <source>
        <strain evidence="3">JCM 12607</strain>
    </source>
</reference>
<dbReference type="EMBL" id="JBHTGL010000008">
    <property type="protein sequence ID" value="MFD0627714.1"/>
    <property type="molecule type" value="Genomic_DNA"/>
</dbReference>
<gene>
    <name evidence="2" type="ORF">ACFQ2K_38740</name>
</gene>
<sequence>MSRRVTLTAAACIAAGASLLAAPAHAAERDTSASAAAKPSQNVSVTASDRVKCTSLSNGQLCISLNTSPSRIEVFYTKSGGSTIKANLGFRVATTSWSPLKTISTGERANATWNMSYPCGKKYVGLIKVQGQGTFETPAATPPCG</sequence>
<keyword evidence="1" id="KW-0732">Signal</keyword>
<feature type="signal peptide" evidence="1">
    <location>
        <begin position="1"/>
        <end position="26"/>
    </location>
</feature>
<proteinExistence type="predicted"/>
<evidence type="ECO:0000313" key="3">
    <source>
        <dbReference type="Proteomes" id="UP001596915"/>
    </source>
</evidence>
<evidence type="ECO:0008006" key="4">
    <source>
        <dbReference type="Google" id="ProtNLM"/>
    </source>
</evidence>
<evidence type="ECO:0000256" key="1">
    <source>
        <dbReference type="SAM" id="SignalP"/>
    </source>
</evidence>
<name>A0ABW2X241_9ACTN</name>
<protein>
    <recommendedName>
        <fullName evidence="4">Secreted protein</fullName>
    </recommendedName>
</protein>
<accession>A0ABW2X241</accession>
<organism evidence="2 3">
    <name type="scientific">Streptomyces sanglieri</name>
    <dbReference type="NCBI Taxonomy" id="193460"/>
    <lineage>
        <taxon>Bacteria</taxon>
        <taxon>Bacillati</taxon>
        <taxon>Actinomycetota</taxon>
        <taxon>Actinomycetes</taxon>
        <taxon>Kitasatosporales</taxon>
        <taxon>Streptomycetaceae</taxon>
        <taxon>Streptomyces</taxon>
    </lineage>
</organism>
<feature type="chain" id="PRO_5045536174" description="Secreted protein" evidence="1">
    <location>
        <begin position="27"/>
        <end position="145"/>
    </location>
</feature>
<keyword evidence="3" id="KW-1185">Reference proteome</keyword>
<dbReference type="Proteomes" id="UP001596915">
    <property type="component" value="Unassembled WGS sequence"/>
</dbReference>
<comment type="caution">
    <text evidence="2">The sequence shown here is derived from an EMBL/GenBank/DDBJ whole genome shotgun (WGS) entry which is preliminary data.</text>
</comment>